<organism evidence="8 9">
    <name type="scientific">Corynebacterium anserum</name>
    <dbReference type="NCBI Taxonomy" id="2684406"/>
    <lineage>
        <taxon>Bacteria</taxon>
        <taxon>Bacillati</taxon>
        <taxon>Actinomycetota</taxon>
        <taxon>Actinomycetes</taxon>
        <taxon>Mycobacteriales</taxon>
        <taxon>Corynebacteriaceae</taxon>
        <taxon>Corynebacterium</taxon>
    </lineage>
</organism>
<dbReference type="Gene3D" id="1.10.1740.10">
    <property type="match status" value="1"/>
</dbReference>
<evidence type="ECO:0000256" key="3">
    <source>
        <dbReference type="ARBA" id="ARBA00023082"/>
    </source>
</evidence>
<evidence type="ECO:0000256" key="5">
    <source>
        <dbReference type="ARBA" id="ARBA00023163"/>
    </source>
</evidence>
<feature type="domain" description="RNA polymerase sigma-70 region 2" evidence="6">
    <location>
        <begin position="16"/>
        <end position="80"/>
    </location>
</feature>
<dbReference type="Pfam" id="PF04542">
    <property type="entry name" value="Sigma70_r2"/>
    <property type="match status" value="1"/>
</dbReference>
<sequence length="200" mass="22528">MSTQSTDDQRTFTRTYTQAYPKVLAYMRRRSDIDAAADLTAEVFVRAWNSRSQLFHAHHQLAWLYGVARNVLLEYYRRSEHTQTSLRTDTDDSTYLRSEFLTDVTQTSESTFAAPDETALVNTTLDIRQALSTLAPADQEILTLHAWEGLDSAELAEALDIGTSAARVRLHRARARLSVALNGVEEAHKSKHTNSNKGAR</sequence>
<evidence type="ECO:0000259" key="6">
    <source>
        <dbReference type="Pfam" id="PF04542"/>
    </source>
</evidence>
<dbReference type="AlphaFoldDB" id="A0A7G7YLG4"/>
<proteinExistence type="inferred from homology"/>
<dbReference type="CDD" id="cd06171">
    <property type="entry name" value="Sigma70_r4"/>
    <property type="match status" value="1"/>
</dbReference>
<dbReference type="EMBL" id="CP046883">
    <property type="protein sequence ID" value="QNH95334.1"/>
    <property type="molecule type" value="Genomic_DNA"/>
</dbReference>
<dbReference type="NCBIfam" id="TIGR02937">
    <property type="entry name" value="sigma70-ECF"/>
    <property type="match status" value="1"/>
</dbReference>
<dbReference type="InterPro" id="IPR039425">
    <property type="entry name" value="RNA_pol_sigma-70-like"/>
</dbReference>
<protein>
    <submittedName>
        <fullName evidence="8">Sigma-70 family RNA polymerase sigma factor</fullName>
    </submittedName>
</protein>
<dbReference type="PANTHER" id="PTHR43133">
    <property type="entry name" value="RNA POLYMERASE ECF-TYPE SIGMA FACTO"/>
    <property type="match status" value="1"/>
</dbReference>
<dbReference type="Proteomes" id="UP000515275">
    <property type="component" value="Chromosome"/>
</dbReference>
<gene>
    <name evidence="8" type="ORF">GP473_00195</name>
</gene>
<dbReference type="SUPFAM" id="SSF88659">
    <property type="entry name" value="Sigma3 and sigma4 domains of RNA polymerase sigma factors"/>
    <property type="match status" value="1"/>
</dbReference>
<evidence type="ECO:0000259" key="7">
    <source>
        <dbReference type="Pfam" id="PF08281"/>
    </source>
</evidence>
<name>A0A7G7YLG4_9CORY</name>
<dbReference type="InterPro" id="IPR014284">
    <property type="entry name" value="RNA_pol_sigma-70_dom"/>
</dbReference>
<dbReference type="InterPro" id="IPR013249">
    <property type="entry name" value="RNA_pol_sigma70_r4_t2"/>
</dbReference>
<evidence type="ECO:0000313" key="8">
    <source>
        <dbReference type="EMBL" id="QNH95334.1"/>
    </source>
</evidence>
<keyword evidence="4" id="KW-0238">DNA-binding</keyword>
<dbReference type="SUPFAM" id="SSF88946">
    <property type="entry name" value="Sigma2 domain of RNA polymerase sigma factors"/>
    <property type="match status" value="1"/>
</dbReference>
<dbReference type="GO" id="GO:0003677">
    <property type="term" value="F:DNA binding"/>
    <property type="evidence" value="ECO:0007669"/>
    <property type="project" value="UniProtKB-KW"/>
</dbReference>
<evidence type="ECO:0000256" key="2">
    <source>
        <dbReference type="ARBA" id="ARBA00023015"/>
    </source>
</evidence>
<keyword evidence="3" id="KW-0731">Sigma factor</keyword>
<dbReference type="RefSeq" id="WP_186276919.1">
    <property type="nucleotide sequence ID" value="NZ_CP046883.1"/>
</dbReference>
<dbReference type="InterPro" id="IPR013324">
    <property type="entry name" value="RNA_pol_sigma_r3/r4-like"/>
</dbReference>
<feature type="domain" description="RNA polymerase sigma factor 70 region 4 type 2" evidence="7">
    <location>
        <begin position="126"/>
        <end position="177"/>
    </location>
</feature>
<evidence type="ECO:0000256" key="1">
    <source>
        <dbReference type="ARBA" id="ARBA00010641"/>
    </source>
</evidence>
<dbReference type="PANTHER" id="PTHR43133:SF25">
    <property type="entry name" value="RNA POLYMERASE SIGMA FACTOR RFAY-RELATED"/>
    <property type="match status" value="1"/>
</dbReference>
<reference evidence="8 9" key="1">
    <citation type="submission" date="2019-12" db="EMBL/GenBank/DDBJ databases">
        <title>Corynebacterium sp. nov., isolated from feces of the Anser Albifrons in China.</title>
        <authorList>
            <person name="Liu Q."/>
        </authorList>
    </citation>
    <scope>NUCLEOTIDE SEQUENCE [LARGE SCALE GENOMIC DNA]</scope>
    <source>
        <strain evidence="8 9">23H37-10</strain>
    </source>
</reference>
<dbReference type="Pfam" id="PF08281">
    <property type="entry name" value="Sigma70_r4_2"/>
    <property type="match status" value="1"/>
</dbReference>
<dbReference type="GO" id="GO:0016987">
    <property type="term" value="F:sigma factor activity"/>
    <property type="evidence" value="ECO:0007669"/>
    <property type="project" value="UniProtKB-KW"/>
</dbReference>
<comment type="similarity">
    <text evidence="1">Belongs to the sigma-70 factor family. ECF subfamily.</text>
</comment>
<keyword evidence="5" id="KW-0804">Transcription</keyword>
<dbReference type="InterPro" id="IPR007627">
    <property type="entry name" value="RNA_pol_sigma70_r2"/>
</dbReference>
<evidence type="ECO:0000256" key="4">
    <source>
        <dbReference type="ARBA" id="ARBA00023125"/>
    </source>
</evidence>
<dbReference type="KEGG" id="cans:GP473_00195"/>
<dbReference type="GO" id="GO:0006352">
    <property type="term" value="P:DNA-templated transcription initiation"/>
    <property type="evidence" value="ECO:0007669"/>
    <property type="project" value="InterPro"/>
</dbReference>
<dbReference type="Gene3D" id="1.10.10.10">
    <property type="entry name" value="Winged helix-like DNA-binding domain superfamily/Winged helix DNA-binding domain"/>
    <property type="match status" value="1"/>
</dbReference>
<dbReference type="InterPro" id="IPR013325">
    <property type="entry name" value="RNA_pol_sigma_r2"/>
</dbReference>
<accession>A0A7G7YLG4</accession>
<dbReference type="InterPro" id="IPR036388">
    <property type="entry name" value="WH-like_DNA-bd_sf"/>
</dbReference>
<keyword evidence="2" id="KW-0805">Transcription regulation</keyword>
<keyword evidence="9" id="KW-1185">Reference proteome</keyword>
<evidence type="ECO:0000313" key="9">
    <source>
        <dbReference type="Proteomes" id="UP000515275"/>
    </source>
</evidence>